<gene>
    <name evidence="1" type="ORF">EOI86_21325</name>
</gene>
<accession>A0A437QGL2</accession>
<evidence type="ECO:0000313" key="2">
    <source>
        <dbReference type="Proteomes" id="UP000287447"/>
    </source>
</evidence>
<dbReference type="InterPro" id="IPR021259">
    <property type="entry name" value="DUF2817"/>
</dbReference>
<keyword evidence="2" id="KW-1185">Reference proteome</keyword>
<sequence length="359" mass="39373">MSVTEYFSSDYAEAREKFTDAARAAGAELARFINPEKGPKGEELSTDIAWLGPRDAANVLVTISATHGAEGFCGSGVQVGWFRSGRAARLPANTALLQIHAINPYGFAWLRRTNEDNVDLNRNFVDFDQPLPVNDGYVTYQDIICPKEWSDEIAAKTSAEIDRLIDDLPPLVMQGAVSSGQYVDSKGVFYGGTRPTWSRKTLEAIIDTYLSVAKRVAIIDYHTGLGPRGYGERIGDGGAGNPSWERAQDWWGDLTSSDDGSSTSAPLHGTNLNAMADRMPEAEVTSIALEYGTRPLHDVLLAVRSDAWLHAYGDLDSEQGRAIKAFVRDAFYQDADDWKQMIWSRGIDTQEIALARLAG</sequence>
<comment type="caution">
    <text evidence="1">The sequence shown here is derived from an EMBL/GenBank/DDBJ whole genome shotgun (WGS) entry which is preliminary data.</text>
</comment>
<dbReference type="RefSeq" id="WP_127767725.1">
    <property type="nucleotide sequence ID" value="NZ_SADE01000004.1"/>
</dbReference>
<organism evidence="1 2">
    <name type="scientific">Hwanghaeella grinnelliae</name>
    <dbReference type="NCBI Taxonomy" id="2500179"/>
    <lineage>
        <taxon>Bacteria</taxon>
        <taxon>Pseudomonadati</taxon>
        <taxon>Pseudomonadota</taxon>
        <taxon>Alphaproteobacteria</taxon>
        <taxon>Rhodospirillales</taxon>
        <taxon>Rhodospirillaceae</taxon>
        <taxon>Hwanghaeella</taxon>
    </lineage>
</organism>
<dbReference type="Gene3D" id="3.40.630.10">
    <property type="entry name" value="Zn peptidases"/>
    <property type="match status" value="1"/>
</dbReference>
<dbReference type="AlphaFoldDB" id="A0A437QGL2"/>
<dbReference type="SUPFAM" id="SSF53187">
    <property type="entry name" value="Zn-dependent exopeptidases"/>
    <property type="match status" value="1"/>
</dbReference>
<name>A0A437QGL2_9PROT</name>
<dbReference type="CDD" id="cd06233">
    <property type="entry name" value="M14-like"/>
    <property type="match status" value="1"/>
</dbReference>
<reference evidence="2" key="1">
    <citation type="submission" date="2019-01" db="EMBL/GenBank/DDBJ databases">
        <title>Gri0909 isolated from a small marine red alga.</title>
        <authorList>
            <person name="Kim J."/>
            <person name="Jeong S.E."/>
            <person name="Jeon C.O."/>
        </authorList>
    </citation>
    <scope>NUCLEOTIDE SEQUENCE [LARGE SCALE GENOMIC DNA]</scope>
    <source>
        <strain evidence="2">Gri0909</strain>
    </source>
</reference>
<dbReference type="Proteomes" id="UP000287447">
    <property type="component" value="Unassembled WGS sequence"/>
</dbReference>
<dbReference type="OrthoDB" id="4014363at2"/>
<protein>
    <submittedName>
        <fullName evidence="1">DUF2817 domain-containing protein</fullName>
    </submittedName>
</protein>
<dbReference type="EMBL" id="SADE01000004">
    <property type="protein sequence ID" value="RVU33695.1"/>
    <property type="molecule type" value="Genomic_DNA"/>
</dbReference>
<evidence type="ECO:0000313" key="1">
    <source>
        <dbReference type="EMBL" id="RVU33695.1"/>
    </source>
</evidence>
<dbReference type="Pfam" id="PF10994">
    <property type="entry name" value="DUF2817"/>
    <property type="match status" value="1"/>
</dbReference>
<proteinExistence type="predicted"/>